<dbReference type="Proteomes" id="UP001254848">
    <property type="component" value="Unassembled WGS sequence"/>
</dbReference>
<gene>
    <name evidence="2" type="ORF">Q4T40_09720</name>
</gene>
<name>A0ABU3NZ07_9FIRM</name>
<dbReference type="EMBL" id="JAUOZS010000001">
    <property type="protein sequence ID" value="MDT8901518.1"/>
    <property type="molecule type" value="Genomic_DNA"/>
</dbReference>
<evidence type="ECO:0000313" key="2">
    <source>
        <dbReference type="EMBL" id="MDT8901518.1"/>
    </source>
</evidence>
<keyword evidence="1" id="KW-0732">Signal</keyword>
<organism evidence="2 3">
    <name type="scientific">Anaeroselena agilis</name>
    <dbReference type="NCBI Taxonomy" id="3063788"/>
    <lineage>
        <taxon>Bacteria</taxon>
        <taxon>Bacillati</taxon>
        <taxon>Bacillota</taxon>
        <taxon>Negativicutes</taxon>
        <taxon>Acetonemataceae</taxon>
        <taxon>Anaeroselena</taxon>
    </lineage>
</organism>
<keyword evidence="3" id="KW-1185">Reference proteome</keyword>
<accession>A0ABU3NZ07</accession>
<feature type="signal peptide" evidence="1">
    <location>
        <begin position="1"/>
        <end position="20"/>
    </location>
</feature>
<dbReference type="RefSeq" id="WP_413780028.1">
    <property type="nucleotide sequence ID" value="NZ_JAUOZS010000001.1"/>
</dbReference>
<protein>
    <submittedName>
        <fullName evidence="2">Uncharacterized protein</fullName>
    </submittedName>
</protein>
<feature type="chain" id="PRO_5045371778" evidence="1">
    <location>
        <begin position="21"/>
        <end position="194"/>
    </location>
</feature>
<sequence>MRSVALWVAMMLLLTCPALAVAPVDQNMVKAAQDYGRSKADMPLPLFLQPWTVYEENAPRLDDMTERVCLYTPFLLLASDARDRTAAGEAVTVSDAGKVLADYKGYVIFGVTLSGERADFAGRVSANLRQGRKTFRPKLVHAPPVAVEAAEGYQAMVYLYFASRDVATEKPAQLTVAAADGRKRVFGIPFAGYR</sequence>
<comment type="caution">
    <text evidence="2">The sequence shown here is derived from an EMBL/GenBank/DDBJ whole genome shotgun (WGS) entry which is preliminary data.</text>
</comment>
<proteinExistence type="predicted"/>
<reference evidence="2 3" key="1">
    <citation type="submission" date="2023-07" db="EMBL/GenBank/DDBJ databases">
        <title>The novel representative of Negativicutes class, Anaeroselena agilis gen. nov. sp. nov.</title>
        <authorList>
            <person name="Prokofeva M.I."/>
            <person name="Elcheninov A.G."/>
            <person name="Klyukina A."/>
            <person name="Kublanov I.V."/>
            <person name="Frolov E.N."/>
            <person name="Podosokorskaya O.A."/>
        </authorList>
    </citation>
    <scope>NUCLEOTIDE SEQUENCE [LARGE SCALE GENOMIC DNA]</scope>
    <source>
        <strain evidence="2 3">4137-cl</strain>
    </source>
</reference>
<evidence type="ECO:0000313" key="3">
    <source>
        <dbReference type="Proteomes" id="UP001254848"/>
    </source>
</evidence>
<evidence type="ECO:0000256" key="1">
    <source>
        <dbReference type="SAM" id="SignalP"/>
    </source>
</evidence>